<evidence type="ECO:0000256" key="1">
    <source>
        <dbReference type="SAM" id="Phobius"/>
    </source>
</evidence>
<feature type="domain" description="Putative zinc-finger" evidence="2">
    <location>
        <begin position="7"/>
        <end position="36"/>
    </location>
</feature>
<keyword evidence="4" id="KW-1185">Reference proteome</keyword>
<proteinExistence type="predicted"/>
<dbReference type="Pfam" id="PF13490">
    <property type="entry name" value="zf-HC2"/>
    <property type="match status" value="1"/>
</dbReference>
<evidence type="ECO:0000313" key="3">
    <source>
        <dbReference type="EMBL" id="WLQ54587.1"/>
    </source>
</evidence>
<keyword evidence="1" id="KW-0472">Membrane</keyword>
<evidence type="ECO:0000259" key="2">
    <source>
        <dbReference type="Pfam" id="PF13490"/>
    </source>
</evidence>
<sequence length="213" mass="21799">MCSPQHRRDVGAYVLGVIGAADAFRFEEHLEGCPLCAGAVVEFGGVTAVLGRYARLTPPGVDPVARAAPGLVRRATEAVASGRRRTRRRRLVLGAAAAVLAAGAPFVVPGEGPGSGRWAAVDRGSGMTAVVTAGAREWGADVGLEVSGVPESGVCSLVAVGRDGDEETVATWSSAGPGEAPLRLGGGAALRPRDIARFEVRTAAGRPLLRLTR</sequence>
<reference evidence="3 4" key="1">
    <citation type="submission" date="2023-03" db="EMBL/GenBank/DDBJ databases">
        <title>Isolation and description of six Streptomyces strains from soil environments, able to metabolize different microbial glucans.</title>
        <authorList>
            <person name="Widen T."/>
            <person name="Larsbrink J."/>
        </authorList>
    </citation>
    <scope>NUCLEOTIDE SEQUENCE [LARGE SCALE GENOMIC DNA]</scope>
    <source>
        <strain evidence="3 4">Alt2</strain>
    </source>
</reference>
<evidence type="ECO:0000313" key="4">
    <source>
        <dbReference type="Proteomes" id="UP001235744"/>
    </source>
</evidence>
<keyword evidence="1" id="KW-0812">Transmembrane</keyword>
<organism evidence="3 4">
    <name type="scientific">Streptomyces poriferorum</name>
    <dbReference type="NCBI Taxonomy" id="2798799"/>
    <lineage>
        <taxon>Bacteria</taxon>
        <taxon>Bacillati</taxon>
        <taxon>Actinomycetota</taxon>
        <taxon>Actinomycetes</taxon>
        <taxon>Kitasatosporales</taxon>
        <taxon>Streptomycetaceae</taxon>
        <taxon>Streptomyces</taxon>
    </lineage>
</organism>
<dbReference type="RefSeq" id="WP_219575503.1">
    <property type="nucleotide sequence ID" value="NZ_CP120988.1"/>
</dbReference>
<dbReference type="Proteomes" id="UP001235744">
    <property type="component" value="Chromosome"/>
</dbReference>
<name>A0ABY9IH78_9ACTN</name>
<feature type="transmembrane region" description="Helical" evidence="1">
    <location>
        <begin position="91"/>
        <end position="108"/>
    </location>
</feature>
<dbReference type="EMBL" id="CP120988">
    <property type="protein sequence ID" value="WLQ54587.1"/>
    <property type="molecule type" value="Genomic_DNA"/>
</dbReference>
<accession>A0ABY9IH78</accession>
<dbReference type="InterPro" id="IPR027383">
    <property type="entry name" value="Znf_put"/>
</dbReference>
<protein>
    <submittedName>
        <fullName evidence="3">Zf-HC2 domain-containing protein</fullName>
    </submittedName>
</protein>
<gene>
    <name evidence="3" type="ORF">P8A19_03615</name>
</gene>
<keyword evidence="1" id="KW-1133">Transmembrane helix</keyword>